<dbReference type="AlphaFoldDB" id="A0A2S7TY66"/>
<name>A0A2S7TY66_9BACT</name>
<keyword evidence="1" id="KW-0472">Membrane</keyword>
<feature type="transmembrane region" description="Helical" evidence="1">
    <location>
        <begin position="12"/>
        <end position="33"/>
    </location>
</feature>
<gene>
    <name evidence="2" type="ORF">BSZ32_03720</name>
</gene>
<organism evidence="2 3">
    <name type="scientific">Rubritalea profundi</name>
    <dbReference type="NCBI Taxonomy" id="1658618"/>
    <lineage>
        <taxon>Bacteria</taxon>
        <taxon>Pseudomonadati</taxon>
        <taxon>Verrucomicrobiota</taxon>
        <taxon>Verrucomicrobiia</taxon>
        <taxon>Verrucomicrobiales</taxon>
        <taxon>Rubritaleaceae</taxon>
        <taxon>Rubritalea</taxon>
    </lineage>
</organism>
<dbReference type="Proteomes" id="UP000239907">
    <property type="component" value="Unassembled WGS sequence"/>
</dbReference>
<keyword evidence="3" id="KW-1185">Reference proteome</keyword>
<accession>A0A2S7TY66</accession>
<keyword evidence="1" id="KW-0812">Transmembrane</keyword>
<dbReference type="EMBL" id="MQWA01000001">
    <property type="protein sequence ID" value="PQJ27695.1"/>
    <property type="molecule type" value="Genomic_DNA"/>
</dbReference>
<dbReference type="RefSeq" id="WP_105042183.1">
    <property type="nucleotide sequence ID" value="NZ_MQWA01000001.1"/>
</dbReference>
<protein>
    <submittedName>
        <fullName evidence="2">Uncharacterized protein</fullName>
    </submittedName>
</protein>
<keyword evidence="1" id="KW-1133">Transmembrane helix</keyword>
<evidence type="ECO:0000313" key="3">
    <source>
        <dbReference type="Proteomes" id="UP000239907"/>
    </source>
</evidence>
<evidence type="ECO:0000256" key="1">
    <source>
        <dbReference type="SAM" id="Phobius"/>
    </source>
</evidence>
<comment type="caution">
    <text evidence="2">The sequence shown here is derived from an EMBL/GenBank/DDBJ whole genome shotgun (WGS) entry which is preliminary data.</text>
</comment>
<proteinExistence type="predicted"/>
<sequence>MKTPTSANQNPLIFGIKGILITTLLITISLGTASAEKKSRNFFAPKGIIVTAPTVQKDGTHRIPIKFKTAIIHSAQWMSKVHSSVVGKEIHITADFRLAGGSSLVGRKKTYPGYIEPKGVAAGTYELKYLDPNGNLHDIGPVTLP</sequence>
<reference evidence="2 3" key="1">
    <citation type="submission" date="2016-12" db="EMBL/GenBank/DDBJ databases">
        <title>Study of bacterial adaptation to deep sea.</title>
        <authorList>
            <person name="Song J."/>
            <person name="Yoshizawa S."/>
            <person name="Kogure K."/>
        </authorList>
    </citation>
    <scope>NUCLEOTIDE SEQUENCE [LARGE SCALE GENOMIC DNA]</scope>
    <source>
        <strain evidence="2 3">SAORIC-165</strain>
    </source>
</reference>
<evidence type="ECO:0000313" key="2">
    <source>
        <dbReference type="EMBL" id="PQJ27695.1"/>
    </source>
</evidence>